<dbReference type="Proteomes" id="UP000004088">
    <property type="component" value="Unassembled WGS sequence"/>
</dbReference>
<evidence type="ECO:0000313" key="4">
    <source>
        <dbReference type="Proteomes" id="UP000004088"/>
    </source>
</evidence>
<accession>F0F190</accession>
<keyword evidence="4" id="KW-1185">Reference proteome</keyword>
<dbReference type="EMBL" id="AEWV01000039">
    <property type="protein sequence ID" value="EGC16678.1"/>
    <property type="molecule type" value="Genomic_DNA"/>
</dbReference>
<feature type="region of interest" description="Disordered" evidence="1">
    <location>
        <begin position="46"/>
        <end position="72"/>
    </location>
</feature>
<dbReference type="PROSITE" id="PS51257">
    <property type="entry name" value="PROKAR_LIPOPROTEIN"/>
    <property type="match status" value="1"/>
</dbReference>
<proteinExistence type="predicted"/>
<keyword evidence="2" id="KW-0732">Signal</keyword>
<name>F0F190_9NEIS</name>
<dbReference type="AlphaFoldDB" id="F0F190"/>
<dbReference type="RefSeq" id="WP_003783854.1">
    <property type="nucleotide sequence ID" value="NZ_GL870929.1"/>
</dbReference>
<organism evidence="3 4">
    <name type="scientific">Kingella denitrificans ATCC 33394</name>
    <dbReference type="NCBI Taxonomy" id="888741"/>
    <lineage>
        <taxon>Bacteria</taxon>
        <taxon>Pseudomonadati</taxon>
        <taxon>Pseudomonadota</taxon>
        <taxon>Betaproteobacteria</taxon>
        <taxon>Neisseriales</taxon>
        <taxon>Neisseriaceae</taxon>
        <taxon>Kingella</taxon>
    </lineage>
</organism>
<evidence type="ECO:0000313" key="3">
    <source>
        <dbReference type="EMBL" id="EGC16678.1"/>
    </source>
</evidence>
<feature type="chain" id="PRO_5003251984" description="Lipoprotein" evidence="2">
    <location>
        <begin position="29"/>
        <end position="72"/>
    </location>
</feature>
<sequence length="72" mass="7793">MMMKTVLCLSVVLMLAACGGKSETAAEAQPPKQEANSPGEQVIQNREKAMNAAKSVEDMQKKQAEQIDEQAK</sequence>
<reference evidence="3 4" key="1">
    <citation type="submission" date="2011-01" db="EMBL/GenBank/DDBJ databases">
        <authorList>
            <person name="Muzny D."/>
            <person name="Qin X."/>
            <person name="Deng J."/>
            <person name="Jiang H."/>
            <person name="Liu Y."/>
            <person name="Qu J."/>
            <person name="Song X.-Z."/>
            <person name="Zhang L."/>
            <person name="Thornton R."/>
            <person name="Coyle M."/>
            <person name="Francisco L."/>
            <person name="Jackson L."/>
            <person name="Javaid M."/>
            <person name="Korchina V."/>
            <person name="Kovar C."/>
            <person name="Mata R."/>
            <person name="Mathew T."/>
            <person name="Ngo R."/>
            <person name="Nguyen L."/>
            <person name="Nguyen N."/>
            <person name="Okwuonu G."/>
            <person name="Ongeri F."/>
            <person name="Pham C."/>
            <person name="Simmons D."/>
            <person name="Wilczek-Boney K."/>
            <person name="Hale W."/>
            <person name="Jakkamsetti A."/>
            <person name="Pham P."/>
            <person name="Ruth R."/>
            <person name="San Lucas F."/>
            <person name="Warren J."/>
            <person name="Zhang J."/>
            <person name="Zhao Z."/>
            <person name="Zhou C."/>
            <person name="Zhu D."/>
            <person name="Lee S."/>
            <person name="Bess C."/>
            <person name="Blankenburg K."/>
            <person name="Forbes L."/>
            <person name="Fu Q."/>
            <person name="Gubbala S."/>
            <person name="Hirani K."/>
            <person name="Jayaseelan J.C."/>
            <person name="Lara F."/>
            <person name="Munidasa M."/>
            <person name="Palculict T."/>
            <person name="Patil S."/>
            <person name="Pu L.-L."/>
            <person name="Saada N."/>
            <person name="Tang L."/>
            <person name="Weissenberger G."/>
            <person name="Zhu Y."/>
            <person name="Hemphill L."/>
            <person name="Shang Y."/>
            <person name="Youmans B."/>
            <person name="Ayvaz T."/>
            <person name="Ross M."/>
            <person name="Santibanez J."/>
            <person name="Aqrawi P."/>
            <person name="Gross S."/>
            <person name="Joshi V."/>
            <person name="Fowler G."/>
            <person name="Nazareth L."/>
            <person name="Reid J."/>
            <person name="Worley K."/>
            <person name="Petrosino J."/>
            <person name="Highlander S."/>
            <person name="Gibbs R."/>
        </authorList>
    </citation>
    <scope>NUCLEOTIDE SEQUENCE [LARGE SCALE GENOMIC DNA]</scope>
    <source>
        <strain evidence="3 4">ATCC 33394</strain>
    </source>
</reference>
<evidence type="ECO:0000256" key="2">
    <source>
        <dbReference type="SAM" id="SignalP"/>
    </source>
</evidence>
<comment type="caution">
    <text evidence="3">The sequence shown here is derived from an EMBL/GenBank/DDBJ whole genome shotgun (WGS) entry which is preliminary data.</text>
</comment>
<protein>
    <recommendedName>
        <fullName evidence="5">Lipoprotein</fullName>
    </recommendedName>
</protein>
<gene>
    <name evidence="3" type="ORF">HMPREF9098_1875</name>
</gene>
<evidence type="ECO:0008006" key="5">
    <source>
        <dbReference type="Google" id="ProtNLM"/>
    </source>
</evidence>
<evidence type="ECO:0000256" key="1">
    <source>
        <dbReference type="SAM" id="MobiDB-lite"/>
    </source>
</evidence>
<dbReference type="STRING" id="888741.HMPREF9098_1875"/>
<dbReference type="HOGENOM" id="CLU_2716994_0_0_4"/>
<feature type="signal peptide" evidence="2">
    <location>
        <begin position="1"/>
        <end position="28"/>
    </location>
</feature>